<feature type="domain" description="Metallo-beta-lactamase" evidence="4">
    <location>
        <begin position="22"/>
        <end position="227"/>
    </location>
</feature>
<gene>
    <name evidence="5" type="ORF">BP422_24100</name>
</gene>
<dbReference type="RefSeq" id="WP_088909952.1">
    <property type="nucleotide sequence ID" value="NZ_CP018145.1"/>
</dbReference>
<accession>A0A220MMP4</accession>
<organism evidence="5 6">
    <name type="scientific">Brevibacillus formosus</name>
    <dbReference type="NCBI Taxonomy" id="54913"/>
    <lineage>
        <taxon>Bacteria</taxon>
        <taxon>Bacillati</taxon>
        <taxon>Bacillota</taxon>
        <taxon>Bacilli</taxon>
        <taxon>Bacillales</taxon>
        <taxon>Paenibacillaceae</taxon>
        <taxon>Brevibacillus</taxon>
    </lineage>
</organism>
<dbReference type="SMART" id="SM00849">
    <property type="entry name" value="Lactamase_B"/>
    <property type="match status" value="1"/>
</dbReference>
<dbReference type="PANTHER" id="PTHR42951:SF15">
    <property type="entry name" value="METALLO-BETA-LACTAMASE SUPERFAMILY PROTEIN"/>
    <property type="match status" value="1"/>
</dbReference>
<protein>
    <submittedName>
        <fullName evidence="5">MBL fold metallo-hydrolase</fullName>
    </submittedName>
</protein>
<evidence type="ECO:0000256" key="2">
    <source>
        <dbReference type="ARBA" id="ARBA00034301"/>
    </source>
</evidence>
<comment type="catalytic activity">
    <reaction evidence="3">
        <text>3',5'-cyclic UMP + H2O = UMP + H(+)</text>
        <dbReference type="Rhea" id="RHEA:70575"/>
        <dbReference type="ChEBI" id="CHEBI:15377"/>
        <dbReference type="ChEBI" id="CHEBI:15378"/>
        <dbReference type="ChEBI" id="CHEBI:57865"/>
        <dbReference type="ChEBI" id="CHEBI:184387"/>
    </reaction>
    <physiologicalReaction direction="left-to-right" evidence="3">
        <dbReference type="Rhea" id="RHEA:70576"/>
    </physiologicalReaction>
</comment>
<dbReference type="InterPro" id="IPR050855">
    <property type="entry name" value="NDM-1-like"/>
</dbReference>
<dbReference type="Proteomes" id="UP000197781">
    <property type="component" value="Chromosome"/>
</dbReference>
<dbReference type="KEGG" id="bfm:BP422_24100"/>
<dbReference type="Gene3D" id="3.60.15.10">
    <property type="entry name" value="Ribonuclease Z/Hydroxyacylglutathione hydrolase-like"/>
    <property type="match status" value="1"/>
</dbReference>
<evidence type="ECO:0000313" key="6">
    <source>
        <dbReference type="Proteomes" id="UP000197781"/>
    </source>
</evidence>
<dbReference type="GO" id="GO:0016787">
    <property type="term" value="F:hydrolase activity"/>
    <property type="evidence" value="ECO:0007669"/>
    <property type="project" value="UniProtKB-KW"/>
</dbReference>
<name>A0A220MMP4_9BACL</name>
<comment type="catalytic activity">
    <reaction evidence="1">
        <text>3',5'-cyclic CMP + H2O = CMP + H(+)</text>
        <dbReference type="Rhea" id="RHEA:72675"/>
        <dbReference type="ChEBI" id="CHEBI:15377"/>
        <dbReference type="ChEBI" id="CHEBI:15378"/>
        <dbReference type="ChEBI" id="CHEBI:58003"/>
        <dbReference type="ChEBI" id="CHEBI:60377"/>
    </reaction>
    <physiologicalReaction direction="left-to-right" evidence="1">
        <dbReference type="Rhea" id="RHEA:72676"/>
    </physiologicalReaction>
</comment>
<dbReference type="InterPro" id="IPR001279">
    <property type="entry name" value="Metallo-B-lactamas"/>
</dbReference>
<comment type="function">
    <text evidence="2">Counteracts the endogenous Pycsar antiviral defense system. Phosphodiesterase that enables metal-dependent hydrolysis of host cyclic nucleotide Pycsar defense signals such as cCMP and cUMP.</text>
</comment>
<reference evidence="5 6" key="1">
    <citation type="submission" date="2016-11" db="EMBL/GenBank/DDBJ databases">
        <authorList>
            <person name="Jaros S."/>
            <person name="Januszkiewicz K."/>
            <person name="Wedrychowicz H."/>
        </authorList>
    </citation>
    <scope>NUCLEOTIDE SEQUENCE [LARGE SCALE GENOMIC DNA]</scope>
    <source>
        <strain evidence="5 6">NF2</strain>
    </source>
</reference>
<evidence type="ECO:0000256" key="1">
    <source>
        <dbReference type="ARBA" id="ARBA00034221"/>
    </source>
</evidence>
<sequence>MKANTGVKMIPLQGEAFGKPMVIYPTLLWDDDRAVLVDTGMPGSWETIRQEMSRAGIPLERLQAIILTHQDLDHIGSLPEIVRELGGQVEIYAHELDQPYIEGTRPLLKANPQSMAPLLAMLPEKEREHLQWLCENPPKAMVHKTLADAEILPYCGGIRIIHTPGHTPGHISLYVQDSKTLIAGDAMVYMNEALRGPIPQNTLDMEMAVNSLKKFENLEINSIICYHGGMCQNNVEEQLYALIR</sequence>
<dbReference type="EMBL" id="CP018145">
    <property type="protein sequence ID" value="ASJ56377.1"/>
    <property type="molecule type" value="Genomic_DNA"/>
</dbReference>
<dbReference type="SUPFAM" id="SSF56281">
    <property type="entry name" value="Metallo-hydrolase/oxidoreductase"/>
    <property type="match status" value="1"/>
</dbReference>
<dbReference type="CDD" id="cd07721">
    <property type="entry name" value="yflN-like_MBL-fold"/>
    <property type="match status" value="1"/>
</dbReference>
<proteinExistence type="predicted"/>
<dbReference type="InterPro" id="IPR036866">
    <property type="entry name" value="RibonucZ/Hydroxyglut_hydro"/>
</dbReference>
<dbReference type="AlphaFoldDB" id="A0A220MMP4"/>
<evidence type="ECO:0000259" key="4">
    <source>
        <dbReference type="SMART" id="SM00849"/>
    </source>
</evidence>
<evidence type="ECO:0000256" key="3">
    <source>
        <dbReference type="ARBA" id="ARBA00048505"/>
    </source>
</evidence>
<keyword evidence="5" id="KW-0378">Hydrolase</keyword>
<evidence type="ECO:0000313" key="5">
    <source>
        <dbReference type="EMBL" id="ASJ56377.1"/>
    </source>
</evidence>
<dbReference type="PANTHER" id="PTHR42951">
    <property type="entry name" value="METALLO-BETA-LACTAMASE DOMAIN-CONTAINING"/>
    <property type="match status" value="1"/>
</dbReference>
<dbReference type="Pfam" id="PF00753">
    <property type="entry name" value="Lactamase_B"/>
    <property type="match status" value="1"/>
</dbReference>